<evidence type="ECO:0000313" key="3">
    <source>
        <dbReference type="Proteomes" id="UP000232323"/>
    </source>
</evidence>
<organism evidence="2 3">
    <name type="scientific">Chlamydomonas eustigma</name>
    <dbReference type="NCBI Taxonomy" id="1157962"/>
    <lineage>
        <taxon>Eukaryota</taxon>
        <taxon>Viridiplantae</taxon>
        <taxon>Chlorophyta</taxon>
        <taxon>core chlorophytes</taxon>
        <taxon>Chlorophyceae</taxon>
        <taxon>CS clade</taxon>
        <taxon>Chlamydomonadales</taxon>
        <taxon>Chlamydomonadaceae</taxon>
        <taxon>Chlamydomonas</taxon>
    </lineage>
</organism>
<feature type="compositionally biased region" description="Polar residues" evidence="1">
    <location>
        <begin position="49"/>
        <end position="79"/>
    </location>
</feature>
<reference evidence="2 3" key="1">
    <citation type="submission" date="2017-08" db="EMBL/GenBank/DDBJ databases">
        <title>Acidophilic green algal genome provides insights into adaptation to an acidic environment.</title>
        <authorList>
            <person name="Hirooka S."/>
            <person name="Hirose Y."/>
            <person name="Kanesaki Y."/>
            <person name="Higuchi S."/>
            <person name="Fujiwara T."/>
            <person name="Onuma R."/>
            <person name="Era A."/>
            <person name="Ohbayashi R."/>
            <person name="Uzuka A."/>
            <person name="Nozaki H."/>
            <person name="Yoshikawa H."/>
            <person name="Miyagishima S.Y."/>
        </authorList>
    </citation>
    <scope>NUCLEOTIDE SEQUENCE [LARGE SCALE GENOMIC DNA]</scope>
    <source>
        <strain evidence="2 3">NIES-2499</strain>
    </source>
</reference>
<sequence>MEGEVPYEAVPIDAVEGVEEVQEAMTGESEVLEPEAESSQPQAALLIPSSISEHNQANNAEGQFSGEQQQPVGETLNTNDPPPLSFAELWPPAPAPQRPSGSIGPVDPPTTGLARQVASMMLSSGTYDDQLREHNRLHYGGEQEIVGPLGRVRGPMITASISS</sequence>
<dbReference type="AlphaFoldDB" id="A0A250XJP5"/>
<evidence type="ECO:0000313" key="2">
    <source>
        <dbReference type="EMBL" id="GAX83297.1"/>
    </source>
</evidence>
<protein>
    <submittedName>
        <fullName evidence="2">Uncharacterized protein</fullName>
    </submittedName>
</protein>
<keyword evidence="3" id="KW-1185">Reference proteome</keyword>
<feature type="region of interest" description="Disordered" evidence="1">
    <location>
        <begin position="22"/>
        <end position="112"/>
    </location>
</feature>
<proteinExistence type="predicted"/>
<dbReference type="EMBL" id="BEGY01000095">
    <property type="protein sequence ID" value="GAX83297.1"/>
    <property type="molecule type" value="Genomic_DNA"/>
</dbReference>
<evidence type="ECO:0000256" key="1">
    <source>
        <dbReference type="SAM" id="MobiDB-lite"/>
    </source>
</evidence>
<comment type="caution">
    <text evidence="2">The sequence shown here is derived from an EMBL/GenBank/DDBJ whole genome shotgun (WGS) entry which is preliminary data.</text>
</comment>
<dbReference type="Proteomes" id="UP000232323">
    <property type="component" value="Unassembled WGS sequence"/>
</dbReference>
<accession>A0A250XJP5</accession>
<gene>
    <name evidence="2" type="ORF">CEUSTIGMA_g10723.t1</name>
</gene>
<name>A0A250XJP5_9CHLO</name>